<reference evidence="2 3" key="1">
    <citation type="submission" date="2024-09" db="EMBL/GenBank/DDBJ databases">
        <title>A chromosome-level genome assembly of Gray's grenadier anchovy, Coilia grayii.</title>
        <authorList>
            <person name="Fu Z."/>
        </authorList>
    </citation>
    <scope>NUCLEOTIDE SEQUENCE [LARGE SCALE GENOMIC DNA]</scope>
    <source>
        <strain evidence="2">G4</strain>
        <tissue evidence="2">Muscle</tissue>
    </source>
</reference>
<dbReference type="Pfam" id="PF10608">
    <property type="entry name" value="MAGUK_N_PEST"/>
    <property type="match status" value="1"/>
</dbReference>
<comment type="caution">
    <text evidence="2">The sequence shown here is derived from an EMBL/GenBank/DDBJ whole genome shotgun (WGS) entry which is preliminary data.</text>
</comment>
<organism evidence="2 3">
    <name type="scientific">Coilia grayii</name>
    <name type="common">Gray's grenadier anchovy</name>
    <dbReference type="NCBI Taxonomy" id="363190"/>
    <lineage>
        <taxon>Eukaryota</taxon>
        <taxon>Metazoa</taxon>
        <taxon>Chordata</taxon>
        <taxon>Craniata</taxon>
        <taxon>Vertebrata</taxon>
        <taxon>Euteleostomi</taxon>
        <taxon>Actinopterygii</taxon>
        <taxon>Neopterygii</taxon>
        <taxon>Teleostei</taxon>
        <taxon>Clupei</taxon>
        <taxon>Clupeiformes</taxon>
        <taxon>Clupeoidei</taxon>
        <taxon>Engraulidae</taxon>
        <taxon>Coilinae</taxon>
        <taxon>Coilia</taxon>
    </lineage>
</organism>
<protein>
    <recommendedName>
        <fullName evidence="1">Disks large homologue 1 N-terminal PEST domain-containing protein</fullName>
    </recommendedName>
</protein>
<evidence type="ECO:0000259" key="1">
    <source>
        <dbReference type="SMART" id="SM01277"/>
    </source>
</evidence>
<feature type="domain" description="Disks large homologue 1 N-terminal PEST" evidence="1">
    <location>
        <begin position="82"/>
        <end position="186"/>
    </location>
</feature>
<accession>A0ABD1K6R6</accession>
<gene>
    <name evidence="2" type="ORF">ACEWY4_009529</name>
</gene>
<evidence type="ECO:0000313" key="2">
    <source>
        <dbReference type="EMBL" id="KAL2094810.1"/>
    </source>
</evidence>
<keyword evidence="3" id="KW-1185">Reference proteome</keyword>
<dbReference type="SMART" id="SM01277">
    <property type="entry name" value="MAGUK_N_PEST"/>
    <property type="match status" value="1"/>
</dbReference>
<dbReference type="Proteomes" id="UP001591681">
    <property type="component" value="Unassembled WGS sequence"/>
</dbReference>
<evidence type="ECO:0000313" key="3">
    <source>
        <dbReference type="Proteomes" id="UP001591681"/>
    </source>
</evidence>
<dbReference type="AlphaFoldDB" id="A0ABD1K6R6"/>
<sequence length="203" mass="22770">MVRPYISASAAQHVGQAPRHNQWLQEHYGGCVEHHDMHNQWLQEHYGGCVEHHDMNRPAAVQGSPHVAQPSTCVTPALMSAPWYRYQDEDSPPPEHGYPRLTNEVRAPELVHVSEKNLSEIENVHGYVSHAHISPLKTGGSPCCSPDASILLNFSDRLQTSHKPQQVTGIYQGDNLNAAVSSLIFVPRLLQRRADPRRGEEMR</sequence>
<dbReference type="InterPro" id="IPR019590">
    <property type="entry name" value="DLG1_PEST_dom"/>
</dbReference>
<name>A0ABD1K6R6_9TELE</name>
<proteinExistence type="predicted"/>
<dbReference type="EMBL" id="JBHFQA010000008">
    <property type="protein sequence ID" value="KAL2094810.1"/>
    <property type="molecule type" value="Genomic_DNA"/>
</dbReference>